<evidence type="ECO:0000256" key="2">
    <source>
        <dbReference type="SAM" id="Phobius"/>
    </source>
</evidence>
<organism evidence="3 4">
    <name type="scientific">Lentithecium fluviatile CBS 122367</name>
    <dbReference type="NCBI Taxonomy" id="1168545"/>
    <lineage>
        <taxon>Eukaryota</taxon>
        <taxon>Fungi</taxon>
        <taxon>Dikarya</taxon>
        <taxon>Ascomycota</taxon>
        <taxon>Pezizomycotina</taxon>
        <taxon>Dothideomycetes</taxon>
        <taxon>Pleosporomycetidae</taxon>
        <taxon>Pleosporales</taxon>
        <taxon>Massarineae</taxon>
        <taxon>Lentitheciaceae</taxon>
        <taxon>Lentithecium</taxon>
    </lineage>
</organism>
<dbReference type="EMBL" id="MU005572">
    <property type="protein sequence ID" value="KAF2689649.1"/>
    <property type="molecule type" value="Genomic_DNA"/>
</dbReference>
<gene>
    <name evidence="3" type="ORF">K458DRAFT_384280</name>
</gene>
<proteinExistence type="predicted"/>
<feature type="region of interest" description="Disordered" evidence="1">
    <location>
        <begin position="133"/>
        <end position="249"/>
    </location>
</feature>
<feature type="compositionally biased region" description="Low complexity" evidence="1">
    <location>
        <begin position="505"/>
        <end position="528"/>
    </location>
</feature>
<keyword evidence="4" id="KW-1185">Reference proteome</keyword>
<feature type="compositionally biased region" description="Low complexity" evidence="1">
    <location>
        <begin position="194"/>
        <end position="245"/>
    </location>
</feature>
<evidence type="ECO:0000313" key="4">
    <source>
        <dbReference type="Proteomes" id="UP000799291"/>
    </source>
</evidence>
<dbReference type="AlphaFoldDB" id="A0A6G1JHN7"/>
<protein>
    <submittedName>
        <fullName evidence="3">Uncharacterized protein</fullName>
    </submittedName>
</protein>
<evidence type="ECO:0000256" key="1">
    <source>
        <dbReference type="SAM" id="MobiDB-lite"/>
    </source>
</evidence>
<sequence length="619" mass="65795">MPSSATKAQDPDPRDLHLALPVRGFGVVVVGSSVLGSVHSVVLEAPSAATITPAPSADVLAKRQDSPDAISLAQILLTAIPASLRQIAATNIPAVSSILWEEFLDDKRPEWFLELPEDIQSYLIRKFGPQTAWPTEPPTSQTWEWSSATATTTSDLEETSEALPSSTSESATGTATTSAAGTQDPESTASTDPTTLVSSTRSTPSSSKATQSPSKSTQSSSPSSSDPSNTSTSTTSPDAPPTSNSGLSKSQKIGLGLGIPFGLLGAAALFLGCCMLLRRRQKKNVDGSIPPSSPGFIPRFAFHERQVDDVEHRTPLNPAVNQAVNYSTQDLGHTAWDDEGVDPMDAAPMHNPYTMKSPYTMDDYESSSNQPSAGMMLNDPAPVHHSPAGGMTMHDPKPIMAPALFHTHSSNRARGMRTSYTSLHSVAEVTEPDETESPVLGRQISPKQSPARNLMPTPPIPAGATIKRKPVSSPPPMPATPPVSASPAAKAASRTLLRQTMPEHSGSSSSGLALTTSSGFNSSSSGLGAHADMPSPVSPISNRAPSNPFNYDSYVEDYGPEYQGEYVDVEDGLYGGHTSLSRYPESRRKSLKTEWPLRNMVGSGHRRKSSPLWDRIYEE</sequence>
<keyword evidence="2" id="KW-1133">Transmembrane helix</keyword>
<keyword evidence="2" id="KW-0472">Membrane</keyword>
<feature type="region of interest" description="Disordered" evidence="1">
    <location>
        <begin position="428"/>
        <end position="544"/>
    </location>
</feature>
<name>A0A6G1JHN7_9PLEO</name>
<feature type="compositionally biased region" description="Low complexity" evidence="1">
    <location>
        <begin position="161"/>
        <end position="182"/>
    </location>
</feature>
<feature type="compositionally biased region" description="Low complexity" evidence="1">
    <location>
        <begin position="139"/>
        <end position="154"/>
    </location>
</feature>
<dbReference type="OrthoDB" id="5419608at2759"/>
<feature type="compositionally biased region" description="Low complexity" evidence="1">
    <location>
        <begin position="482"/>
        <end position="493"/>
    </location>
</feature>
<evidence type="ECO:0000313" key="3">
    <source>
        <dbReference type="EMBL" id="KAF2689649.1"/>
    </source>
</evidence>
<feature type="compositionally biased region" description="Polar residues" evidence="1">
    <location>
        <begin position="184"/>
        <end position="193"/>
    </location>
</feature>
<dbReference type="Proteomes" id="UP000799291">
    <property type="component" value="Unassembled WGS sequence"/>
</dbReference>
<feature type="compositionally biased region" description="Pro residues" evidence="1">
    <location>
        <begin position="472"/>
        <end position="481"/>
    </location>
</feature>
<accession>A0A6G1JHN7</accession>
<keyword evidence="2" id="KW-0812">Transmembrane</keyword>
<reference evidence="3" key="1">
    <citation type="journal article" date="2020" name="Stud. Mycol.">
        <title>101 Dothideomycetes genomes: a test case for predicting lifestyles and emergence of pathogens.</title>
        <authorList>
            <person name="Haridas S."/>
            <person name="Albert R."/>
            <person name="Binder M."/>
            <person name="Bloem J."/>
            <person name="Labutti K."/>
            <person name="Salamov A."/>
            <person name="Andreopoulos B."/>
            <person name="Baker S."/>
            <person name="Barry K."/>
            <person name="Bills G."/>
            <person name="Bluhm B."/>
            <person name="Cannon C."/>
            <person name="Castanera R."/>
            <person name="Culley D."/>
            <person name="Daum C."/>
            <person name="Ezra D."/>
            <person name="Gonzalez J."/>
            <person name="Henrissat B."/>
            <person name="Kuo A."/>
            <person name="Liang C."/>
            <person name="Lipzen A."/>
            <person name="Lutzoni F."/>
            <person name="Magnuson J."/>
            <person name="Mondo S."/>
            <person name="Nolan M."/>
            <person name="Ohm R."/>
            <person name="Pangilinan J."/>
            <person name="Park H.-J."/>
            <person name="Ramirez L."/>
            <person name="Alfaro M."/>
            <person name="Sun H."/>
            <person name="Tritt A."/>
            <person name="Yoshinaga Y."/>
            <person name="Zwiers L.-H."/>
            <person name="Turgeon B."/>
            <person name="Goodwin S."/>
            <person name="Spatafora J."/>
            <person name="Crous P."/>
            <person name="Grigoriev I."/>
        </authorList>
    </citation>
    <scope>NUCLEOTIDE SEQUENCE</scope>
    <source>
        <strain evidence="3">CBS 122367</strain>
    </source>
</reference>
<feature type="transmembrane region" description="Helical" evidence="2">
    <location>
        <begin position="253"/>
        <end position="277"/>
    </location>
</feature>